<name>A0A2U1NP71_ARTAN</name>
<keyword evidence="2" id="KW-0677">Repeat</keyword>
<dbReference type="InterPro" id="IPR027417">
    <property type="entry name" value="P-loop_NTPase"/>
</dbReference>
<comment type="caution">
    <text evidence="6">The sequence shown here is derived from an EMBL/GenBank/DDBJ whole genome shotgun (WGS) entry which is preliminary data.</text>
</comment>
<dbReference type="SUPFAM" id="SSF46785">
    <property type="entry name" value="Winged helix' DNA-binding domain"/>
    <property type="match status" value="1"/>
</dbReference>
<evidence type="ECO:0000256" key="1">
    <source>
        <dbReference type="ARBA" id="ARBA00022614"/>
    </source>
</evidence>
<dbReference type="GO" id="GO:0007165">
    <property type="term" value="P:signal transduction"/>
    <property type="evidence" value="ECO:0007669"/>
    <property type="project" value="InterPro"/>
</dbReference>
<dbReference type="Pfam" id="PF00931">
    <property type="entry name" value="NB-ARC"/>
    <property type="match status" value="1"/>
</dbReference>
<evidence type="ECO:0000256" key="3">
    <source>
        <dbReference type="ARBA" id="ARBA00022821"/>
    </source>
</evidence>
<evidence type="ECO:0000256" key="4">
    <source>
        <dbReference type="ARBA" id="ARBA00023027"/>
    </source>
</evidence>
<dbReference type="SUPFAM" id="SSF52540">
    <property type="entry name" value="P-loop containing nucleoside triphosphate hydrolases"/>
    <property type="match status" value="1"/>
</dbReference>
<dbReference type="GO" id="GO:0043531">
    <property type="term" value="F:ADP binding"/>
    <property type="evidence" value="ECO:0007669"/>
    <property type="project" value="InterPro"/>
</dbReference>
<dbReference type="GO" id="GO:0006952">
    <property type="term" value="P:defense response"/>
    <property type="evidence" value="ECO:0007669"/>
    <property type="project" value="UniProtKB-KW"/>
</dbReference>
<dbReference type="InterPro" id="IPR036390">
    <property type="entry name" value="WH_DNA-bd_sf"/>
</dbReference>
<dbReference type="InterPro" id="IPR035897">
    <property type="entry name" value="Toll_tir_struct_dom_sf"/>
</dbReference>
<keyword evidence="1" id="KW-0433">Leucine-rich repeat</keyword>
<keyword evidence="4" id="KW-0520">NAD</keyword>
<dbReference type="Pfam" id="PF23282">
    <property type="entry name" value="WHD_ROQ1"/>
    <property type="match status" value="1"/>
</dbReference>
<keyword evidence="6" id="KW-0675">Receptor</keyword>
<dbReference type="InterPro" id="IPR032675">
    <property type="entry name" value="LRR_dom_sf"/>
</dbReference>
<dbReference type="Gene3D" id="3.40.50.300">
    <property type="entry name" value="P-loop containing nucleotide triphosphate hydrolases"/>
    <property type="match status" value="1"/>
</dbReference>
<keyword evidence="7" id="KW-1185">Reference proteome</keyword>
<dbReference type="Gene3D" id="3.80.10.10">
    <property type="entry name" value="Ribonuclease Inhibitor"/>
    <property type="match status" value="1"/>
</dbReference>
<dbReference type="SUPFAM" id="SSF52058">
    <property type="entry name" value="L domain-like"/>
    <property type="match status" value="1"/>
</dbReference>
<dbReference type="EMBL" id="PKPP01002431">
    <property type="protein sequence ID" value="PWA75309.1"/>
    <property type="molecule type" value="Genomic_DNA"/>
</dbReference>
<evidence type="ECO:0000313" key="6">
    <source>
        <dbReference type="EMBL" id="PWA75309.1"/>
    </source>
</evidence>
<sequence length="713" mass="80860">MTSSSSPNNSNRFDVFLSFRGEDTRHTFTDHLYAALRQAGFSTFRDSDDISKGHLLEPEITKAIIDQSKASIVVLSTNYATSTRCLEELVLILEQRRKFDHFVLPVFYRIDPSDVRNQKHSFAVEVEDEGSKWTEGNVNRWKAALTKVSNLSGITIKGSETDCITKIVDTIDSELDVKLVSTPAHLMGMDIRTEYINSWLKNEQSDAQILAICGMGGSGKTTLAKYIYNSHKQNFESSSFLEEIGKHNEQSYSLIALQEQLVTDILGEKTERIPGVSEGTAKIEKALQLKRVLIVLDDINDKDEISTFLGTEAFHTQSKIIITTRLLDVNAWFGSLSWRCHVHEVELLNDDESLKLLSWHAFGSNIPIEGFEDLTFELARYCGGNPLAIEVLGSSLFVNAEDSEKRNSMIEIWRSKLNFLNSQKGDLYSNIQCILHNSFDSLPCTSYKELFLHIAIFFVGEDEDYVGNILEHDWHAKAGIKTLISRCLLTVSRSKKLMMHQLLQDMGRNIVREESKDAAKRTRVWFSDEAYRLLRKGNGSETIEGLALDARKLKKGTKLVTIKTSSLARMEKLKLLQLKFVRVSGSYNNFPGLRWLCWHGCHLEIIPSGLWMNSLVAIDMSYGIIKKFEPPMVLNSLKILNFESCHNLVSVCNLHRTPNLKTLILRECINLTHLCKSHYTKTHSWSRLSISDEVCRPGSGYGQCGRRPRASRK</sequence>
<dbReference type="InterPro" id="IPR044974">
    <property type="entry name" value="Disease_R_plants"/>
</dbReference>
<dbReference type="PANTHER" id="PTHR11017:SF492">
    <property type="entry name" value="TIR DOMAIN, P-LOOP CONTAINING NUCLEOSIDE TRIPHOSPHATE HYDROLASE"/>
    <property type="match status" value="1"/>
</dbReference>
<reference evidence="6 7" key="1">
    <citation type="journal article" date="2018" name="Mol. Plant">
        <title>The genome of Artemisia annua provides insight into the evolution of Asteraceae family and artemisinin biosynthesis.</title>
        <authorList>
            <person name="Shen Q."/>
            <person name="Zhang L."/>
            <person name="Liao Z."/>
            <person name="Wang S."/>
            <person name="Yan T."/>
            <person name="Shi P."/>
            <person name="Liu M."/>
            <person name="Fu X."/>
            <person name="Pan Q."/>
            <person name="Wang Y."/>
            <person name="Lv Z."/>
            <person name="Lu X."/>
            <person name="Zhang F."/>
            <person name="Jiang W."/>
            <person name="Ma Y."/>
            <person name="Chen M."/>
            <person name="Hao X."/>
            <person name="Li L."/>
            <person name="Tang Y."/>
            <person name="Lv G."/>
            <person name="Zhou Y."/>
            <person name="Sun X."/>
            <person name="Brodelius P.E."/>
            <person name="Rose J.K.C."/>
            <person name="Tang K."/>
        </authorList>
    </citation>
    <scope>NUCLEOTIDE SEQUENCE [LARGE SCALE GENOMIC DNA]</scope>
    <source>
        <strain evidence="7">cv. Huhao1</strain>
        <tissue evidence="6">Leaf</tissue>
    </source>
</reference>
<dbReference type="FunFam" id="3.40.50.10140:FF:000007">
    <property type="entry name" value="Disease resistance protein (TIR-NBS-LRR class)"/>
    <property type="match status" value="1"/>
</dbReference>
<organism evidence="6 7">
    <name type="scientific">Artemisia annua</name>
    <name type="common">Sweet wormwood</name>
    <dbReference type="NCBI Taxonomy" id="35608"/>
    <lineage>
        <taxon>Eukaryota</taxon>
        <taxon>Viridiplantae</taxon>
        <taxon>Streptophyta</taxon>
        <taxon>Embryophyta</taxon>
        <taxon>Tracheophyta</taxon>
        <taxon>Spermatophyta</taxon>
        <taxon>Magnoliopsida</taxon>
        <taxon>eudicotyledons</taxon>
        <taxon>Gunneridae</taxon>
        <taxon>Pentapetalae</taxon>
        <taxon>asterids</taxon>
        <taxon>campanulids</taxon>
        <taxon>Asterales</taxon>
        <taxon>Asteraceae</taxon>
        <taxon>Asteroideae</taxon>
        <taxon>Anthemideae</taxon>
        <taxon>Artemisiinae</taxon>
        <taxon>Artemisia</taxon>
    </lineage>
</organism>
<dbReference type="STRING" id="35608.A0A2U1NP71"/>
<evidence type="ECO:0000256" key="2">
    <source>
        <dbReference type="ARBA" id="ARBA00022737"/>
    </source>
</evidence>
<feature type="domain" description="TIR" evidence="5">
    <location>
        <begin position="11"/>
        <end position="175"/>
    </location>
</feature>
<dbReference type="InterPro" id="IPR042197">
    <property type="entry name" value="Apaf_helical"/>
</dbReference>
<keyword evidence="3" id="KW-0611">Plant defense</keyword>
<dbReference type="InterPro" id="IPR002182">
    <property type="entry name" value="NB-ARC"/>
</dbReference>
<dbReference type="OrthoDB" id="1357022at2759"/>
<protein>
    <submittedName>
        <fullName evidence="6">Toll/interleukin-1 receptor (TIR) domain-containing protein</fullName>
    </submittedName>
</protein>
<dbReference type="AlphaFoldDB" id="A0A2U1NP71"/>
<accession>A0A2U1NP71</accession>
<dbReference type="Gene3D" id="3.40.50.10140">
    <property type="entry name" value="Toll/interleukin-1 receptor homology (TIR) domain"/>
    <property type="match status" value="1"/>
</dbReference>
<gene>
    <name evidence="6" type="ORF">CTI12_AA243870</name>
</gene>
<dbReference type="Pfam" id="PF01582">
    <property type="entry name" value="TIR"/>
    <property type="match status" value="1"/>
</dbReference>
<evidence type="ECO:0000313" key="7">
    <source>
        <dbReference type="Proteomes" id="UP000245207"/>
    </source>
</evidence>
<dbReference type="Gene3D" id="1.10.8.430">
    <property type="entry name" value="Helical domain of apoptotic protease-activating factors"/>
    <property type="match status" value="1"/>
</dbReference>
<dbReference type="InterPro" id="IPR000157">
    <property type="entry name" value="TIR_dom"/>
</dbReference>
<dbReference type="Proteomes" id="UP000245207">
    <property type="component" value="Unassembled WGS sequence"/>
</dbReference>
<proteinExistence type="predicted"/>
<evidence type="ECO:0000259" key="5">
    <source>
        <dbReference type="PROSITE" id="PS50104"/>
    </source>
</evidence>
<dbReference type="PRINTS" id="PR00364">
    <property type="entry name" value="DISEASERSIST"/>
</dbReference>
<dbReference type="InterPro" id="IPR058192">
    <property type="entry name" value="WHD_ROQ1-like"/>
</dbReference>
<dbReference type="SMART" id="SM00255">
    <property type="entry name" value="TIR"/>
    <property type="match status" value="1"/>
</dbReference>
<dbReference type="PROSITE" id="PS50104">
    <property type="entry name" value="TIR"/>
    <property type="match status" value="1"/>
</dbReference>
<dbReference type="SUPFAM" id="SSF52200">
    <property type="entry name" value="Toll/Interleukin receptor TIR domain"/>
    <property type="match status" value="1"/>
</dbReference>
<dbReference type="PANTHER" id="PTHR11017">
    <property type="entry name" value="LEUCINE-RICH REPEAT-CONTAINING PROTEIN"/>
    <property type="match status" value="1"/>
</dbReference>